<dbReference type="InterPro" id="IPR051791">
    <property type="entry name" value="Pra-immunoreactive"/>
</dbReference>
<evidence type="ECO:0000256" key="5">
    <source>
        <dbReference type="ARBA" id="ARBA00023136"/>
    </source>
</evidence>
<feature type="transmembrane region" description="Helical" evidence="6">
    <location>
        <begin position="106"/>
        <end position="124"/>
    </location>
</feature>
<feature type="transmembrane region" description="Helical" evidence="6">
    <location>
        <begin position="54"/>
        <end position="70"/>
    </location>
</feature>
<feature type="transmembrane region" description="Helical" evidence="6">
    <location>
        <begin position="27"/>
        <end position="47"/>
    </location>
</feature>
<keyword evidence="3 6" id="KW-0812">Transmembrane</keyword>
<dbReference type="Pfam" id="PF06271">
    <property type="entry name" value="RDD"/>
    <property type="match status" value="1"/>
</dbReference>
<dbReference type="EMBL" id="VIGB01000003">
    <property type="protein sequence ID" value="TQF05082.1"/>
    <property type="molecule type" value="Genomic_DNA"/>
</dbReference>
<keyword evidence="4 6" id="KW-1133">Transmembrane helix</keyword>
<accession>A0A540W7T1</accession>
<keyword evidence="5 6" id="KW-0472">Membrane</keyword>
<evidence type="ECO:0000256" key="1">
    <source>
        <dbReference type="ARBA" id="ARBA00004651"/>
    </source>
</evidence>
<evidence type="ECO:0000256" key="2">
    <source>
        <dbReference type="ARBA" id="ARBA00022475"/>
    </source>
</evidence>
<dbReference type="InterPro" id="IPR010432">
    <property type="entry name" value="RDD"/>
</dbReference>
<gene>
    <name evidence="8" type="ORF">E6W39_26160</name>
</gene>
<keyword evidence="9" id="KW-1185">Reference proteome</keyword>
<comment type="caution">
    <text evidence="8">The sequence shown here is derived from an EMBL/GenBank/DDBJ whole genome shotgun (WGS) entry which is preliminary data.</text>
</comment>
<dbReference type="OrthoDB" id="9793824at2"/>
<sequence>MSNPYQPNLDPNYAYTPQPPAPVLAGWPLRFASGLIDFVITAVLAGIASLASQGLGYVVELIVLIVFGVLEGTRAQTPGKMVVGLRTVQLADGSLLGAGLGIGRRLLHILDAIACFVGYLWPLWDEKRQTFADKIVKSVVVKVQ</sequence>
<dbReference type="GO" id="GO:0005886">
    <property type="term" value="C:plasma membrane"/>
    <property type="evidence" value="ECO:0007669"/>
    <property type="project" value="UniProtKB-SubCell"/>
</dbReference>
<proteinExistence type="predicted"/>
<name>A0A540W7T1_9ACTN</name>
<protein>
    <submittedName>
        <fullName evidence="8">RDD family protein</fullName>
    </submittedName>
</protein>
<evidence type="ECO:0000313" key="9">
    <source>
        <dbReference type="Proteomes" id="UP000319103"/>
    </source>
</evidence>
<organism evidence="8 9">
    <name type="scientific">Kitasatospora acidiphila</name>
    <dbReference type="NCBI Taxonomy" id="2567942"/>
    <lineage>
        <taxon>Bacteria</taxon>
        <taxon>Bacillati</taxon>
        <taxon>Actinomycetota</taxon>
        <taxon>Actinomycetes</taxon>
        <taxon>Kitasatosporales</taxon>
        <taxon>Streptomycetaceae</taxon>
        <taxon>Kitasatospora</taxon>
    </lineage>
</organism>
<dbReference type="PANTHER" id="PTHR36115">
    <property type="entry name" value="PROLINE-RICH ANTIGEN HOMOLOG-RELATED"/>
    <property type="match status" value="1"/>
</dbReference>
<evidence type="ECO:0000313" key="8">
    <source>
        <dbReference type="EMBL" id="TQF05082.1"/>
    </source>
</evidence>
<evidence type="ECO:0000256" key="3">
    <source>
        <dbReference type="ARBA" id="ARBA00022692"/>
    </source>
</evidence>
<dbReference type="PANTHER" id="PTHR36115:SF6">
    <property type="entry name" value="PROLINE-RICH ANTIGEN HOMOLOG"/>
    <property type="match status" value="1"/>
</dbReference>
<evidence type="ECO:0000256" key="4">
    <source>
        <dbReference type="ARBA" id="ARBA00022989"/>
    </source>
</evidence>
<evidence type="ECO:0000256" key="6">
    <source>
        <dbReference type="SAM" id="Phobius"/>
    </source>
</evidence>
<feature type="domain" description="RDD" evidence="7">
    <location>
        <begin position="25"/>
        <end position="136"/>
    </location>
</feature>
<comment type="subcellular location">
    <subcellularLocation>
        <location evidence="1">Cell membrane</location>
        <topology evidence="1">Multi-pass membrane protein</topology>
    </subcellularLocation>
</comment>
<dbReference type="AlphaFoldDB" id="A0A540W7T1"/>
<keyword evidence="2" id="KW-1003">Cell membrane</keyword>
<dbReference type="RefSeq" id="WP_141635594.1">
    <property type="nucleotide sequence ID" value="NZ_VIGB01000003.1"/>
</dbReference>
<evidence type="ECO:0000259" key="7">
    <source>
        <dbReference type="Pfam" id="PF06271"/>
    </source>
</evidence>
<reference evidence="8 9" key="1">
    <citation type="submission" date="2019-06" db="EMBL/GenBank/DDBJ databases">
        <title>Description of Kitasatospora acidophila sp. nov. isolated from pine grove soil, and reclassification of Streptomyces novaecaesareae to Kitasatospora novaeceasareae comb. nov.</title>
        <authorList>
            <person name="Kim M.J."/>
        </authorList>
    </citation>
    <scope>NUCLEOTIDE SEQUENCE [LARGE SCALE GENOMIC DNA]</scope>
    <source>
        <strain evidence="8 9">MMS16-CNU292</strain>
    </source>
</reference>
<dbReference type="Proteomes" id="UP000319103">
    <property type="component" value="Unassembled WGS sequence"/>
</dbReference>